<dbReference type="GO" id="GO:0030488">
    <property type="term" value="P:tRNA methylation"/>
    <property type="evidence" value="ECO:0007669"/>
    <property type="project" value="TreeGrafter"/>
</dbReference>
<dbReference type="GO" id="GO:0000049">
    <property type="term" value="F:tRNA binding"/>
    <property type="evidence" value="ECO:0007669"/>
    <property type="project" value="TreeGrafter"/>
</dbReference>
<evidence type="ECO:0000256" key="1">
    <source>
        <dbReference type="SAM" id="MobiDB-lite"/>
    </source>
</evidence>
<accession>A0A8J6E3L7</accession>
<evidence type="ECO:0000313" key="3">
    <source>
        <dbReference type="Proteomes" id="UP000770717"/>
    </source>
</evidence>
<dbReference type="GO" id="GO:0005737">
    <property type="term" value="C:cytoplasm"/>
    <property type="evidence" value="ECO:0007669"/>
    <property type="project" value="TreeGrafter"/>
</dbReference>
<dbReference type="GO" id="GO:0005634">
    <property type="term" value="C:nucleus"/>
    <property type="evidence" value="ECO:0007669"/>
    <property type="project" value="TreeGrafter"/>
</dbReference>
<reference evidence="2" key="1">
    <citation type="thesis" date="2020" institute="ProQuest LLC" country="789 East Eisenhower Parkway, Ann Arbor, MI, USA">
        <title>Comparative Genomics and Chromosome Evolution.</title>
        <authorList>
            <person name="Mudd A.B."/>
        </authorList>
    </citation>
    <scope>NUCLEOTIDE SEQUENCE</scope>
    <source>
        <strain evidence="2">HN-11 Male</strain>
        <tissue evidence="2">Kidney and liver</tissue>
    </source>
</reference>
<proteinExistence type="predicted"/>
<protein>
    <submittedName>
        <fullName evidence="2">Uncharacterized protein</fullName>
    </submittedName>
</protein>
<feature type="non-terminal residue" evidence="2">
    <location>
        <position position="86"/>
    </location>
</feature>
<dbReference type="InterPro" id="IPR023267">
    <property type="entry name" value="RCMT"/>
</dbReference>
<feature type="compositionally biased region" description="Basic residues" evidence="1">
    <location>
        <begin position="1"/>
        <end position="12"/>
    </location>
</feature>
<dbReference type="PANTHER" id="PTHR22808">
    <property type="entry name" value="NCL1 YEAST -RELATED NOL1/NOP2/FMU SUN DOMAIN-CONTAINING"/>
    <property type="match status" value="1"/>
</dbReference>
<name>A0A8J6E3L7_ELECQ</name>
<dbReference type="PANTHER" id="PTHR22808:SF1">
    <property type="entry name" value="RNA CYTOSINE-C(5)-METHYLTRANSFERASE NSUN2-RELATED"/>
    <property type="match status" value="1"/>
</dbReference>
<dbReference type="AlphaFoldDB" id="A0A8J6E3L7"/>
<dbReference type="EMBL" id="WNTK01021659">
    <property type="protein sequence ID" value="KAG9461440.1"/>
    <property type="molecule type" value="Genomic_DNA"/>
</dbReference>
<evidence type="ECO:0000313" key="2">
    <source>
        <dbReference type="EMBL" id="KAG9461440.1"/>
    </source>
</evidence>
<organism evidence="2 3">
    <name type="scientific">Eleutherodactylus coqui</name>
    <name type="common">Puerto Rican coqui</name>
    <dbReference type="NCBI Taxonomy" id="57060"/>
    <lineage>
        <taxon>Eukaryota</taxon>
        <taxon>Metazoa</taxon>
        <taxon>Chordata</taxon>
        <taxon>Craniata</taxon>
        <taxon>Vertebrata</taxon>
        <taxon>Euteleostomi</taxon>
        <taxon>Amphibia</taxon>
        <taxon>Batrachia</taxon>
        <taxon>Anura</taxon>
        <taxon>Neobatrachia</taxon>
        <taxon>Hyloidea</taxon>
        <taxon>Eleutherodactylidae</taxon>
        <taxon>Eleutherodactylinae</taxon>
        <taxon>Eleutherodactylus</taxon>
        <taxon>Eleutherodactylus</taxon>
    </lineage>
</organism>
<dbReference type="OrthoDB" id="6093671at2759"/>
<gene>
    <name evidence="2" type="ORF">GDO78_016887</name>
</gene>
<dbReference type="Proteomes" id="UP000770717">
    <property type="component" value="Unassembled WGS sequence"/>
</dbReference>
<dbReference type="GO" id="GO:0016428">
    <property type="term" value="F:tRNA (cytidine-5-)-methyltransferase activity"/>
    <property type="evidence" value="ECO:0007669"/>
    <property type="project" value="TreeGrafter"/>
</dbReference>
<sequence length="86" mass="10555">MGRRNWRNRKREQRPAVQRTPEEEEQRRRAREQAAWESGYTEIIKENELFERYYQELKIVPDGEWEPFMAAMREPLPATIRITGYK</sequence>
<feature type="region of interest" description="Disordered" evidence="1">
    <location>
        <begin position="1"/>
        <end position="32"/>
    </location>
</feature>
<keyword evidence="3" id="KW-1185">Reference proteome</keyword>
<comment type="caution">
    <text evidence="2">The sequence shown here is derived from an EMBL/GenBank/DDBJ whole genome shotgun (WGS) entry which is preliminary data.</text>
</comment>